<organism evidence="4 5">
    <name type="scientific">Fonsecaea pedrosoi CBS 271.37</name>
    <dbReference type="NCBI Taxonomy" id="1442368"/>
    <lineage>
        <taxon>Eukaryota</taxon>
        <taxon>Fungi</taxon>
        <taxon>Dikarya</taxon>
        <taxon>Ascomycota</taxon>
        <taxon>Pezizomycotina</taxon>
        <taxon>Eurotiomycetes</taxon>
        <taxon>Chaetothyriomycetidae</taxon>
        <taxon>Chaetothyriales</taxon>
        <taxon>Herpotrichiellaceae</taxon>
        <taxon>Fonsecaea</taxon>
    </lineage>
</organism>
<dbReference type="HOGENOM" id="CLU_055165_2_0_1"/>
<sequence length="329" mass="36788">MASSSSSPKTFASPPSETSSPQNTMPTGDRSAGRNVYIYDLNDRTTVIGGLILQPGVTNANFYAMIEIIVIFEGPFFLQNENETKIEKDDYPLQPGNYYIVTTSSFRLNDEPWLVRTISLATGSRVAAFAEAVRLRDRQCIISGRSVPFLNDIYYWRSFEAAHIFPLAYEGYWIKENYGRWIISQPVQGGSINSVQNGLLLSAGIHQLFDSYSISINPDDNYKIVAFEPTGFDFVGKHLDRELFTRPDAPIDPLLRWHFRQAVLANMRGTGEPHFEHDLPPGSDIVGEILRGPKSGERMEFELFSRLGAQMELFPSAASLRGGAGETNQ</sequence>
<evidence type="ECO:0000256" key="1">
    <source>
        <dbReference type="SAM" id="MobiDB-lite"/>
    </source>
</evidence>
<dbReference type="InterPro" id="IPR057203">
    <property type="entry name" value="DUF7881"/>
</dbReference>
<feature type="domain" description="DUF7881" evidence="3">
    <location>
        <begin position="33"/>
        <end position="106"/>
    </location>
</feature>
<evidence type="ECO:0000313" key="4">
    <source>
        <dbReference type="EMBL" id="KIW78778.1"/>
    </source>
</evidence>
<name>A0A0D2GDF0_9EURO</name>
<evidence type="ECO:0000259" key="2">
    <source>
        <dbReference type="Pfam" id="PF13391"/>
    </source>
</evidence>
<evidence type="ECO:0000259" key="3">
    <source>
        <dbReference type="Pfam" id="PF25324"/>
    </source>
</evidence>
<dbReference type="AlphaFoldDB" id="A0A0D2GDF0"/>
<accession>A0A0D2GDF0</accession>
<dbReference type="Proteomes" id="UP000053029">
    <property type="component" value="Unassembled WGS sequence"/>
</dbReference>
<feature type="compositionally biased region" description="Polar residues" evidence="1">
    <location>
        <begin position="17"/>
        <end position="26"/>
    </location>
</feature>
<dbReference type="OrthoDB" id="2142759at2759"/>
<dbReference type="Pfam" id="PF13391">
    <property type="entry name" value="HNH_2"/>
    <property type="match status" value="1"/>
</dbReference>
<keyword evidence="5" id="KW-1185">Reference proteome</keyword>
<proteinExistence type="predicted"/>
<dbReference type="STRING" id="1442368.A0A0D2GDF0"/>
<feature type="compositionally biased region" description="Low complexity" evidence="1">
    <location>
        <begin position="1"/>
        <end position="16"/>
    </location>
</feature>
<protein>
    <recommendedName>
        <fullName evidence="6">HNH nuclease domain-containing protein</fullName>
    </recommendedName>
</protein>
<feature type="domain" description="HNH nuclease" evidence="2">
    <location>
        <begin position="140"/>
        <end position="217"/>
    </location>
</feature>
<evidence type="ECO:0008006" key="6">
    <source>
        <dbReference type="Google" id="ProtNLM"/>
    </source>
</evidence>
<dbReference type="RefSeq" id="XP_013282586.1">
    <property type="nucleotide sequence ID" value="XM_013427132.1"/>
</dbReference>
<dbReference type="VEuPathDB" id="FungiDB:Z517_08617"/>
<dbReference type="Pfam" id="PF25324">
    <property type="entry name" value="DUF7881"/>
    <property type="match status" value="1"/>
</dbReference>
<feature type="region of interest" description="Disordered" evidence="1">
    <location>
        <begin position="1"/>
        <end position="31"/>
    </location>
</feature>
<gene>
    <name evidence="4" type="ORF">Z517_08617</name>
</gene>
<reference evidence="4 5" key="1">
    <citation type="submission" date="2015-01" db="EMBL/GenBank/DDBJ databases">
        <title>The Genome Sequence of Fonsecaea pedrosoi CBS 271.37.</title>
        <authorList>
            <consortium name="The Broad Institute Genomics Platform"/>
            <person name="Cuomo C."/>
            <person name="de Hoog S."/>
            <person name="Gorbushina A."/>
            <person name="Stielow B."/>
            <person name="Teixiera M."/>
            <person name="Abouelleil A."/>
            <person name="Chapman S.B."/>
            <person name="Priest M."/>
            <person name="Young S.K."/>
            <person name="Wortman J."/>
            <person name="Nusbaum C."/>
            <person name="Birren B."/>
        </authorList>
    </citation>
    <scope>NUCLEOTIDE SEQUENCE [LARGE SCALE GENOMIC DNA]</scope>
    <source>
        <strain evidence="4 5">CBS 271.37</strain>
    </source>
</reference>
<evidence type="ECO:0000313" key="5">
    <source>
        <dbReference type="Proteomes" id="UP000053029"/>
    </source>
</evidence>
<dbReference type="InterPro" id="IPR003615">
    <property type="entry name" value="HNH_nuc"/>
</dbReference>
<dbReference type="GeneID" id="25308107"/>
<dbReference type="EMBL" id="KN846973">
    <property type="protein sequence ID" value="KIW78778.1"/>
    <property type="molecule type" value="Genomic_DNA"/>
</dbReference>